<evidence type="ECO:0000313" key="2">
    <source>
        <dbReference type="Proteomes" id="UP001497453"/>
    </source>
</evidence>
<accession>A0ABP1DZ65</accession>
<keyword evidence="2" id="KW-1185">Reference proteome</keyword>
<dbReference type="EMBL" id="OZ037950">
    <property type="protein sequence ID" value="CAL1712358.1"/>
    <property type="molecule type" value="Genomic_DNA"/>
</dbReference>
<proteinExistence type="predicted"/>
<gene>
    <name evidence="1" type="ORF">GFSPODELE1_LOCUS8793</name>
</gene>
<name>A0ABP1DZ65_9APHY</name>
<protein>
    <submittedName>
        <fullName evidence="1">Uncharacterized protein</fullName>
    </submittedName>
</protein>
<evidence type="ECO:0000313" key="1">
    <source>
        <dbReference type="EMBL" id="CAL1712358.1"/>
    </source>
</evidence>
<organism evidence="1 2">
    <name type="scientific">Somion occarium</name>
    <dbReference type="NCBI Taxonomy" id="3059160"/>
    <lineage>
        <taxon>Eukaryota</taxon>
        <taxon>Fungi</taxon>
        <taxon>Dikarya</taxon>
        <taxon>Basidiomycota</taxon>
        <taxon>Agaricomycotina</taxon>
        <taxon>Agaricomycetes</taxon>
        <taxon>Polyporales</taxon>
        <taxon>Cerrenaceae</taxon>
        <taxon>Somion</taxon>
    </lineage>
</organism>
<sequence>MASTRNSRLCCVSVFKPIRQSKVNWCSWMRPHGYETFSSRERREDGFVSEMMLTLRASEYHMVPSSGLRMAVNPSLAASSICHMLREDTRLFIWTLL</sequence>
<reference evidence="2" key="1">
    <citation type="submission" date="2024-04" db="EMBL/GenBank/DDBJ databases">
        <authorList>
            <person name="Shaw F."/>
            <person name="Minotto A."/>
        </authorList>
    </citation>
    <scope>NUCLEOTIDE SEQUENCE [LARGE SCALE GENOMIC DNA]</scope>
</reference>
<dbReference type="Proteomes" id="UP001497453">
    <property type="component" value="Chromosome 7"/>
</dbReference>